<evidence type="ECO:0000256" key="2">
    <source>
        <dbReference type="ARBA" id="ARBA00022723"/>
    </source>
</evidence>
<dbReference type="RefSeq" id="WP_110886378.1">
    <property type="nucleotide sequence ID" value="NZ_QJSX01000005.1"/>
</dbReference>
<dbReference type="InterPro" id="IPR024607">
    <property type="entry name" value="Sulfatase_CS"/>
</dbReference>
<sequence length="499" mass="55916">MTAALRPNIILVTTDQQRYDALGANGSPFMTTPALDELSAEGVAFDRAYCPNPVCTPSRLTLMTGQFPSRHGGYNIGTTAIDKSRFLSVQLRAAGYRTHHVGKAHWHPWSDPSPERAPVDERGTPWRDFVGFETAELATGHVTWGVTGHYQRWLDRRGVDKARRHELNRIERRFESDPNETGDWGVASELHSGAWILERALAFLDSSDDDRPFFLNLGFQDPHHPHAVPFDFEARVNEADLPPRIDGASDVGVVEPVAMLRAGTINASRYRGRFEVAGNAGAHDWRAYFHDEAKDRGTRAAYYSLVNLFDSQFARIMRAVRRRSARPTVVVFTSDHGDMLGDHDIGQKGPLAYEAVLRVPLIVWCPQLFAPRRVSDVVSLVDLSPTLLNLGGANLPASDGVDLRATLERGEAPGRAGARVEFKEEPDRVRYKAWITRDFKLVVYPGETFGELYDLQDDPEEHVNRFDDSALAEVKARLLTELLSDMERSEPHSERPSRV</sequence>
<name>A0A318SBP4_9DEIO</name>
<dbReference type="GO" id="GO:0046872">
    <property type="term" value="F:metal ion binding"/>
    <property type="evidence" value="ECO:0007669"/>
    <property type="project" value="UniProtKB-KW"/>
</dbReference>
<evidence type="ECO:0000313" key="6">
    <source>
        <dbReference type="Proteomes" id="UP000248326"/>
    </source>
</evidence>
<comment type="similarity">
    <text evidence="1">Belongs to the sulfatase family.</text>
</comment>
<dbReference type="Gene3D" id="3.40.720.10">
    <property type="entry name" value="Alkaline Phosphatase, subunit A"/>
    <property type="match status" value="1"/>
</dbReference>
<dbReference type="InterPro" id="IPR000917">
    <property type="entry name" value="Sulfatase_N"/>
</dbReference>
<dbReference type="PANTHER" id="PTHR45953:SF1">
    <property type="entry name" value="IDURONATE 2-SULFATASE"/>
    <property type="match status" value="1"/>
</dbReference>
<dbReference type="PROSITE" id="PS00523">
    <property type="entry name" value="SULFATASE_1"/>
    <property type="match status" value="1"/>
</dbReference>
<evidence type="ECO:0000313" key="5">
    <source>
        <dbReference type="EMBL" id="PYE54621.1"/>
    </source>
</evidence>
<protein>
    <submittedName>
        <fullName evidence="5">Arylsulfatase A-like enzyme</fullName>
    </submittedName>
</protein>
<evidence type="ECO:0000256" key="3">
    <source>
        <dbReference type="ARBA" id="ARBA00022801"/>
    </source>
</evidence>
<dbReference type="Pfam" id="PF00884">
    <property type="entry name" value="Sulfatase"/>
    <property type="match status" value="1"/>
</dbReference>
<dbReference type="Proteomes" id="UP000248326">
    <property type="component" value="Unassembled WGS sequence"/>
</dbReference>
<dbReference type="GO" id="GO:0008484">
    <property type="term" value="F:sulfuric ester hydrolase activity"/>
    <property type="evidence" value="ECO:0007669"/>
    <property type="project" value="TreeGrafter"/>
</dbReference>
<organism evidence="5 6">
    <name type="scientific">Deinococcus yavapaiensis KR-236</name>
    <dbReference type="NCBI Taxonomy" id="694435"/>
    <lineage>
        <taxon>Bacteria</taxon>
        <taxon>Thermotogati</taxon>
        <taxon>Deinococcota</taxon>
        <taxon>Deinococci</taxon>
        <taxon>Deinococcales</taxon>
        <taxon>Deinococcaceae</taxon>
        <taxon>Deinococcus</taxon>
    </lineage>
</organism>
<keyword evidence="2" id="KW-0479">Metal-binding</keyword>
<dbReference type="InterPro" id="IPR017850">
    <property type="entry name" value="Alkaline_phosphatase_core_sf"/>
</dbReference>
<accession>A0A318SBP4</accession>
<comment type="caution">
    <text evidence="5">The sequence shown here is derived from an EMBL/GenBank/DDBJ whole genome shotgun (WGS) entry which is preliminary data.</text>
</comment>
<evidence type="ECO:0000259" key="4">
    <source>
        <dbReference type="Pfam" id="PF00884"/>
    </source>
</evidence>
<evidence type="ECO:0000256" key="1">
    <source>
        <dbReference type="ARBA" id="ARBA00008779"/>
    </source>
</evidence>
<keyword evidence="3" id="KW-0378">Hydrolase</keyword>
<keyword evidence="6" id="KW-1185">Reference proteome</keyword>
<dbReference type="AlphaFoldDB" id="A0A318SBP4"/>
<proteinExistence type="inferred from homology"/>
<dbReference type="EMBL" id="QJSX01000005">
    <property type="protein sequence ID" value="PYE54621.1"/>
    <property type="molecule type" value="Genomic_DNA"/>
</dbReference>
<reference evidence="5 6" key="1">
    <citation type="submission" date="2018-06" db="EMBL/GenBank/DDBJ databases">
        <title>Genomic Encyclopedia of Type Strains, Phase IV (KMG-IV): sequencing the most valuable type-strain genomes for metagenomic binning, comparative biology and taxonomic classification.</title>
        <authorList>
            <person name="Goeker M."/>
        </authorList>
    </citation>
    <scope>NUCLEOTIDE SEQUENCE [LARGE SCALE GENOMIC DNA]</scope>
    <source>
        <strain evidence="5 6">DSM 18048</strain>
    </source>
</reference>
<feature type="domain" description="Sulfatase N-terminal" evidence="4">
    <location>
        <begin position="7"/>
        <end position="392"/>
    </location>
</feature>
<dbReference type="SUPFAM" id="SSF53649">
    <property type="entry name" value="Alkaline phosphatase-like"/>
    <property type="match status" value="1"/>
</dbReference>
<dbReference type="PANTHER" id="PTHR45953">
    <property type="entry name" value="IDURONATE 2-SULFATASE"/>
    <property type="match status" value="1"/>
</dbReference>
<dbReference type="OrthoDB" id="9762324at2"/>
<gene>
    <name evidence="5" type="ORF">DES52_105261</name>
</gene>
<dbReference type="GO" id="GO:0005737">
    <property type="term" value="C:cytoplasm"/>
    <property type="evidence" value="ECO:0007669"/>
    <property type="project" value="TreeGrafter"/>
</dbReference>